<protein>
    <submittedName>
        <fullName evidence="2">Uncharacterized protein</fullName>
    </submittedName>
</protein>
<keyword evidence="1" id="KW-1133">Transmembrane helix</keyword>
<dbReference type="EMBL" id="CAJOBE010006395">
    <property type="protein sequence ID" value="CAF4005744.1"/>
    <property type="molecule type" value="Genomic_DNA"/>
</dbReference>
<reference evidence="2" key="1">
    <citation type="submission" date="2021-02" db="EMBL/GenBank/DDBJ databases">
        <authorList>
            <person name="Nowell W R."/>
        </authorList>
    </citation>
    <scope>NUCLEOTIDE SEQUENCE</scope>
</reference>
<gene>
    <name evidence="4" type="ORF">FNK824_LOCUS26204</name>
    <name evidence="2" type="ORF">RFH988_LOCUS13825</name>
    <name evidence="3" type="ORF">SEV965_LOCUS12786</name>
</gene>
<sequence>MLCLFSSPVIEIHSMTTSFICILIIITIIVSSSSLSSFAQSTSMAISTDYTQHYENYLITRSTFIHGIIAQTNLSPRFHGQYQRLGILTIPIVIYLRSIATYQPFCNVRVFNTCIASCGIYYAQKVCEWVLIQQKELI</sequence>
<keyword evidence="1" id="KW-0472">Membrane</keyword>
<dbReference type="AlphaFoldDB" id="A0A814GD34"/>
<keyword evidence="1" id="KW-0812">Transmembrane</keyword>
<dbReference type="Proteomes" id="UP000663874">
    <property type="component" value="Unassembled WGS sequence"/>
</dbReference>
<dbReference type="EMBL" id="CAJNOU010000589">
    <property type="protein sequence ID" value="CAF1040192.1"/>
    <property type="molecule type" value="Genomic_DNA"/>
</dbReference>
<organism evidence="2 5">
    <name type="scientific">Rotaria sordida</name>
    <dbReference type="NCBI Taxonomy" id="392033"/>
    <lineage>
        <taxon>Eukaryota</taxon>
        <taxon>Metazoa</taxon>
        <taxon>Spiralia</taxon>
        <taxon>Gnathifera</taxon>
        <taxon>Rotifera</taxon>
        <taxon>Eurotatoria</taxon>
        <taxon>Bdelloidea</taxon>
        <taxon>Philodinida</taxon>
        <taxon>Philodinidae</taxon>
        <taxon>Rotaria</taxon>
    </lineage>
</organism>
<proteinExistence type="predicted"/>
<feature type="transmembrane region" description="Helical" evidence="1">
    <location>
        <begin position="12"/>
        <end position="30"/>
    </location>
</feature>
<evidence type="ECO:0000313" key="2">
    <source>
        <dbReference type="EMBL" id="CAF0994240.1"/>
    </source>
</evidence>
<evidence type="ECO:0000313" key="5">
    <source>
        <dbReference type="Proteomes" id="UP000663882"/>
    </source>
</evidence>
<comment type="caution">
    <text evidence="2">The sequence shown here is derived from an EMBL/GenBank/DDBJ whole genome shotgun (WGS) entry which is preliminary data.</text>
</comment>
<evidence type="ECO:0000313" key="4">
    <source>
        <dbReference type="EMBL" id="CAF4005744.1"/>
    </source>
</evidence>
<dbReference type="EMBL" id="CAJNOO010000620">
    <property type="protein sequence ID" value="CAF0994240.1"/>
    <property type="molecule type" value="Genomic_DNA"/>
</dbReference>
<evidence type="ECO:0000256" key="1">
    <source>
        <dbReference type="SAM" id="Phobius"/>
    </source>
</evidence>
<dbReference type="Proteomes" id="UP000663889">
    <property type="component" value="Unassembled WGS sequence"/>
</dbReference>
<dbReference type="Proteomes" id="UP000663882">
    <property type="component" value="Unassembled WGS sequence"/>
</dbReference>
<accession>A0A814GD34</accession>
<name>A0A814GD34_9BILA</name>
<evidence type="ECO:0000313" key="3">
    <source>
        <dbReference type="EMBL" id="CAF1040192.1"/>
    </source>
</evidence>